<dbReference type="Gene3D" id="2.60.40.1730">
    <property type="entry name" value="tricorn interacting facor f3 domain"/>
    <property type="match status" value="1"/>
</dbReference>
<evidence type="ECO:0000256" key="5">
    <source>
        <dbReference type="ARBA" id="ARBA00015611"/>
    </source>
</evidence>
<dbReference type="EMBL" id="JBFPJR010000031">
    <property type="protein sequence ID" value="MEX0429015.1"/>
    <property type="molecule type" value="Genomic_DNA"/>
</dbReference>
<evidence type="ECO:0000256" key="3">
    <source>
        <dbReference type="ARBA" id="ARBA00010136"/>
    </source>
</evidence>
<dbReference type="InterPro" id="IPR050344">
    <property type="entry name" value="Peptidase_M1_aminopeptidases"/>
</dbReference>
<keyword evidence="7" id="KW-0645">Protease</keyword>
<dbReference type="RefSeq" id="WP_367994984.1">
    <property type="nucleotide sequence ID" value="NZ_JBFPJR010000031.1"/>
</dbReference>
<keyword evidence="10" id="KW-0862">Zinc</keyword>
<keyword evidence="9 16" id="KW-0378">Hydrolase</keyword>
<name>A0ABV3T2K3_9ACTN</name>
<dbReference type="PANTHER" id="PTHR11533">
    <property type="entry name" value="PROTEASE M1 ZINC METALLOPROTEASE"/>
    <property type="match status" value="1"/>
</dbReference>
<dbReference type="InterPro" id="IPR024571">
    <property type="entry name" value="ERAP1-like_C_dom"/>
</dbReference>
<dbReference type="InterPro" id="IPR012778">
    <property type="entry name" value="Pept_M1_aminopeptidase"/>
</dbReference>
<keyword evidence="6 16" id="KW-0031">Aminopeptidase</keyword>
<dbReference type="InterPro" id="IPR042097">
    <property type="entry name" value="Aminopeptidase_N-like_N_sf"/>
</dbReference>
<dbReference type="EC" id="3.4.11.2" evidence="4"/>
<keyword evidence="8" id="KW-0479">Metal-binding</keyword>
<dbReference type="SUPFAM" id="SSF55486">
    <property type="entry name" value="Metalloproteases ('zincins'), catalytic domain"/>
    <property type="match status" value="1"/>
</dbReference>
<evidence type="ECO:0000256" key="9">
    <source>
        <dbReference type="ARBA" id="ARBA00022801"/>
    </source>
</evidence>
<dbReference type="Pfam" id="PF11838">
    <property type="entry name" value="ERAP1_C"/>
    <property type="match status" value="1"/>
</dbReference>
<evidence type="ECO:0000313" key="16">
    <source>
        <dbReference type="EMBL" id="MEX0429015.1"/>
    </source>
</evidence>
<evidence type="ECO:0000256" key="7">
    <source>
        <dbReference type="ARBA" id="ARBA00022670"/>
    </source>
</evidence>
<evidence type="ECO:0000256" key="4">
    <source>
        <dbReference type="ARBA" id="ARBA00012564"/>
    </source>
</evidence>
<evidence type="ECO:0000256" key="12">
    <source>
        <dbReference type="ARBA" id="ARBA00029811"/>
    </source>
</evidence>
<dbReference type="Pfam" id="PF01433">
    <property type="entry name" value="Peptidase_M1"/>
    <property type="match status" value="1"/>
</dbReference>
<dbReference type="GO" id="GO:0016285">
    <property type="term" value="F:alanyl aminopeptidase activity"/>
    <property type="evidence" value="ECO:0007669"/>
    <property type="project" value="UniProtKB-EC"/>
</dbReference>
<keyword evidence="17" id="KW-1185">Reference proteome</keyword>
<evidence type="ECO:0000256" key="6">
    <source>
        <dbReference type="ARBA" id="ARBA00022438"/>
    </source>
</evidence>
<comment type="cofactor">
    <cofactor evidence="2">
        <name>Zn(2+)</name>
        <dbReference type="ChEBI" id="CHEBI:29105"/>
    </cofactor>
</comment>
<dbReference type="Gene3D" id="1.10.390.10">
    <property type="entry name" value="Neutral Protease Domain 2"/>
    <property type="match status" value="1"/>
</dbReference>
<evidence type="ECO:0000256" key="10">
    <source>
        <dbReference type="ARBA" id="ARBA00022833"/>
    </source>
</evidence>
<evidence type="ECO:0000256" key="1">
    <source>
        <dbReference type="ARBA" id="ARBA00000098"/>
    </source>
</evidence>
<protein>
    <recommendedName>
        <fullName evidence="5">Aminopeptidase N</fullName>
        <ecNumber evidence="4">3.4.11.2</ecNumber>
    </recommendedName>
    <alternativeName>
        <fullName evidence="12">Alanine aminopeptidase</fullName>
    </alternativeName>
    <alternativeName>
        <fullName evidence="13">Lysyl aminopeptidase</fullName>
    </alternativeName>
</protein>
<comment type="caution">
    <text evidence="16">The sequence shown here is derived from an EMBL/GenBank/DDBJ whole genome shotgun (WGS) entry which is preliminary data.</text>
</comment>
<organism evidence="16 17">
    <name type="scientific">Nocardioides eburneus</name>
    <dbReference type="NCBI Taxonomy" id="3231482"/>
    <lineage>
        <taxon>Bacteria</taxon>
        <taxon>Bacillati</taxon>
        <taxon>Actinomycetota</taxon>
        <taxon>Actinomycetes</taxon>
        <taxon>Propionibacteriales</taxon>
        <taxon>Nocardioidaceae</taxon>
        <taxon>Nocardioides</taxon>
    </lineage>
</organism>
<dbReference type="InterPro" id="IPR027268">
    <property type="entry name" value="Peptidase_M4/M1_CTD_sf"/>
</dbReference>
<dbReference type="InterPro" id="IPR014782">
    <property type="entry name" value="Peptidase_M1_dom"/>
</dbReference>
<evidence type="ECO:0000256" key="8">
    <source>
        <dbReference type="ARBA" id="ARBA00022723"/>
    </source>
</evidence>
<dbReference type="SUPFAM" id="SSF63737">
    <property type="entry name" value="Leukotriene A4 hydrolase N-terminal domain"/>
    <property type="match status" value="1"/>
</dbReference>
<keyword evidence="11" id="KW-0482">Metalloprotease</keyword>
<dbReference type="CDD" id="cd09602">
    <property type="entry name" value="M1_APN"/>
    <property type="match status" value="1"/>
</dbReference>
<evidence type="ECO:0000256" key="11">
    <source>
        <dbReference type="ARBA" id="ARBA00023049"/>
    </source>
</evidence>
<accession>A0ABV3T2K3</accession>
<evidence type="ECO:0000256" key="13">
    <source>
        <dbReference type="ARBA" id="ARBA00031533"/>
    </source>
</evidence>
<evidence type="ECO:0000259" key="15">
    <source>
        <dbReference type="Pfam" id="PF11838"/>
    </source>
</evidence>
<reference evidence="16 17" key="1">
    <citation type="submission" date="2024-07" db="EMBL/GenBank/DDBJ databases">
        <authorList>
            <person name="Lee S."/>
            <person name="Kang M."/>
        </authorList>
    </citation>
    <scope>NUCLEOTIDE SEQUENCE [LARGE SCALE GENOMIC DNA]</scope>
    <source>
        <strain evidence="16 17">DS6</strain>
    </source>
</reference>
<sequence>MALTLDEARQRAGVLTVHSYALTLDLTGTETFGSLTSVRFDSTAPETFLELRGARTVTMVVNGHPVAPEDLAYDGRRLPLTGLLTGATNEVVVDASLPYTTDGDGMHTFTDPADGERYVSAYLGLDVAQRVFACFDQNDLKATFTVSVTADPAWTVLANARPVRTEGGVWEFAATPPIPPALVVVAAGPWHSVTWEHAAGSGDPLPFGWHARRSLAAELDRDADELRATTEACFDHDAAIFDEPYLFDSYDQVFVPGLNWGAQEMPGCVTYRDELLPRGALTDRLRATRATIIAHEMAHMWFGDSMTMTWWEDTWLQESFADYLGYRVAEDAAGFPGALVDFEVGRKPWGYDADRRRSTHPVAPLAEEVPDVDAAAANFDAISYAKGNACLRQLATWLGDEEFWAGTNAHLSRFRLANATFDDFVDSLDSVSSRDVRAWVAVWLRRSGHDTIVVDRDGDVPVLRRDGLRPHAFTVAAYRDDGARLVHVGSRRVELAEDAVALPDYAGLAVVPNAGAETFAALRPDARSWATLSTRLCEIADPVVRSVLWSTAFRLVRDREMSVDDYLALVGAQLPAETEPSIVEAVLTRSRRTVVPERVAAEDASSAIGRIAAAAAAGLAASMTAPTASVDDRERALAFASGLASTSPDVDLLRRWLADDAPAAGLPLLPAVRWQAVARLAELGAADASLVRAEQERDGTFEAELGAARALAARPTEEAKTAAWSAMAQDPDVSNRLFGALADGLWVPEQADLLRPFVGAYVAQAPRLARRGQAFEGVVGQAFPTIPLDEGQLRLVREALAGDVPVILRRAWEDRLDDRA</sequence>
<comment type="similarity">
    <text evidence="3">Belongs to the peptidase M1 family.</text>
</comment>
<dbReference type="InterPro" id="IPR001930">
    <property type="entry name" value="Peptidase_M1"/>
</dbReference>
<dbReference type="PRINTS" id="PR00756">
    <property type="entry name" value="ALADIPTASE"/>
</dbReference>
<gene>
    <name evidence="16" type="primary">pepN</name>
    <name evidence="16" type="ORF">AB3X52_15410</name>
</gene>
<feature type="domain" description="Peptidase M1 membrane alanine aminopeptidase" evidence="14">
    <location>
        <begin position="230"/>
        <end position="443"/>
    </location>
</feature>
<dbReference type="Proteomes" id="UP001556631">
    <property type="component" value="Unassembled WGS sequence"/>
</dbReference>
<comment type="catalytic activity">
    <reaction evidence="1">
        <text>Release of an N-terminal amino acid, Xaa-|-Yaa- from a peptide, amide or arylamide. Xaa is preferably Ala, but may be most amino acids including Pro (slow action). When a terminal hydrophobic residue is followed by a prolyl residue, the two may be released as an intact Xaa-Pro dipeptide.</text>
        <dbReference type="EC" id="3.4.11.2"/>
    </reaction>
</comment>
<evidence type="ECO:0000259" key="14">
    <source>
        <dbReference type="Pfam" id="PF01433"/>
    </source>
</evidence>
<evidence type="ECO:0000256" key="2">
    <source>
        <dbReference type="ARBA" id="ARBA00001947"/>
    </source>
</evidence>
<dbReference type="PANTHER" id="PTHR11533:SF174">
    <property type="entry name" value="PUROMYCIN-SENSITIVE AMINOPEPTIDASE-RELATED"/>
    <property type="match status" value="1"/>
</dbReference>
<evidence type="ECO:0000313" key="17">
    <source>
        <dbReference type="Proteomes" id="UP001556631"/>
    </source>
</evidence>
<proteinExistence type="inferred from homology"/>
<dbReference type="NCBIfam" id="TIGR02412">
    <property type="entry name" value="pepN_strep_liv"/>
    <property type="match status" value="1"/>
</dbReference>
<feature type="domain" description="ERAP1-like C-terminal" evidence="15">
    <location>
        <begin position="510"/>
        <end position="817"/>
    </location>
</feature>